<organism evidence="2 3">
    <name type="scientific">Ancylostoma duodenale</name>
    <dbReference type="NCBI Taxonomy" id="51022"/>
    <lineage>
        <taxon>Eukaryota</taxon>
        <taxon>Metazoa</taxon>
        <taxon>Ecdysozoa</taxon>
        <taxon>Nematoda</taxon>
        <taxon>Chromadorea</taxon>
        <taxon>Rhabditida</taxon>
        <taxon>Rhabditina</taxon>
        <taxon>Rhabditomorpha</taxon>
        <taxon>Strongyloidea</taxon>
        <taxon>Ancylostomatidae</taxon>
        <taxon>Ancylostomatinae</taxon>
        <taxon>Ancylostoma</taxon>
    </lineage>
</organism>
<name>A0A0C2BWV9_9BILA</name>
<feature type="compositionally biased region" description="Acidic residues" evidence="1">
    <location>
        <begin position="20"/>
        <end position="45"/>
    </location>
</feature>
<dbReference type="EMBL" id="KN759551">
    <property type="protein sequence ID" value="KIH48448.1"/>
    <property type="molecule type" value="Genomic_DNA"/>
</dbReference>
<feature type="region of interest" description="Disordered" evidence="1">
    <location>
        <begin position="1"/>
        <end position="49"/>
    </location>
</feature>
<keyword evidence="3" id="KW-1185">Reference proteome</keyword>
<evidence type="ECO:0000313" key="2">
    <source>
        <dbReference type="EMBL" id="KIH48448.1"/>
    </source>
</evidence>
<feature type="non-terminal residue" evidence="2">
    <location>
        <position position="1"/>
    </location>
</feature>
<protein>
    <submittedName>
        <fullName evidence="2">Uncharacterized protein</fullName>
    </submittedName>
</protein>
<reference evidence="2 3" key="1">
    <citation type="submission" date="2013-12" db="EMBL/GenBank/DDBJ databases">
        <title>Draft genome of the parsitic nematode Ancylostoma duodenale.</title>
        <authorList>
            <person name="Mitreva M."/>
        </authorList>
    </citation>
    <scope>NUCLEOTIDE SEQUENCE [LARGE SCALE GENOMIC DNA]</scope>
    <source>
        <strain evidence="2 3">Zhejiang</strain>
    </source>
</reference>
<gene>
    <name evidence="2" type="ORF">ANCDUO_21483</name>
</gene>
<accession>A0A0C2BWV9</accession>
<sequence>RRRAETKKKMKDASKQQSTETEEDMEEEEEELDEEYLDEGGEPGEDFGRCAKAMHGVVTTLARSHV</sequence>
<proteinExistence type="predicted"/>
<evidence type="ECO:0000256" key="1">
    <source>
        <dbReference type="SAM" id="MobiDB-lite"/>
    </source>
</evidence>
<evidence type="ECO:0000313" key="3">
    <source>
        <dbReference type="Proteomes" id="UP000054047"/>
    </source>
</evidence>
<dbReference type="AlphaFoldDB" id="A0A0C2BWV9"/>
<feature type="compositionally biased region" description="Basic residues" evidence="1">
    <location>
        <begin position="1"/>
        <end position="10"/>
    </location>
</feature>
<dbReference type="Proteomes" id="UP000054047">
    <property type="component" value="Unassembled WGS sequence"/>
</dbReference>